<dbReference type="EMBL" id="CP139960">
    <property type="protein sequence ID" value="WQD37973.1"/>
    <property type="molecule type" value="Genomic_DNA"/>
</dbReference>
<evidence type="ECO:0000256" key="2">
    <source>
        <dbReference type="ARBA" id="ARBA00007441"/>
    </source>
</evidence>
<evidence type="ECO:0000256" key="4">
    <source>
        <dbReference type="ARBA" id="ARBA00022679"/>
    </source>
</evidence>
<dbReference type="Gene3D" id="3.90.1150.10">
    <property type="entry name" value="Aspartate Aminotransferase, domain 1"/>
    <property type="match status" value="1"/>
</dbReference>
<comment type="similarity">
    <text evidence="2">Belongs to the class-I pyridoxal-phosphate-dependent aminotransferase family.</text>
</comment>
<keyword evidence="4" id="KW-0808">Transferase</keyword>
<evidence type="ECO:0000313" key="7">
    <source>
        <dbReference type="EMBL" id="WQD37973.1"/>
    </source>
</evidence>
<dbReference type="PANTHER" id="PTHR46383">
    <property type="entry name" value="ASPARTATE AMINOTRANSFERASE"/>
    <property type="match status" value="1"/>
</dbReference>
<keyword evidence="5" id="KW-0663">Pyridoxal phosphate</keyword>
<accession>A0ABZ0W3W9</accession>
<keyword evidence="3 7" id="KW-0032">Aminotransferase</keyword>
<proteinExistence type="inferred from homology"/>
<reference evidence="7 8" key="1">
    <citation type="submission" date="2023-12" db="EMBL/GenBank/DDBJ databases">
        <title>Genome sequencing and assembly of bacterial species from a model synthetic community.</title>
        <authorList>
            <person name="Hogle S.L."/>
        </authorList>
    </citation>
    <scope>NUCLEOTIDE SEQUENCE [LARGE SCALE GENOMIC DNA]</scope>
    <source>
        <strain evidence="7 8">HAMBI_3031</strain>
    </source>
</reference>
<dbReference type="GO" id="GO:0008483">
    <property type="term" value="F:transaminase activity"/>
    <property type="evidence" value="ECO:0007669"/>
    <property type="project" value="UniProtKB-KW"/>
</dbReference>
<dbReference type="RefSeq" id="WP_114790724.1">
    <property type="nucleotide sequence ID" value="NZ_CP139960.1"/>
</dbReference>
<dbReference type="InterPro" id="IPR050596">
    <property type="entry name" value="AspAT/PAT-like"/>
</dbReference>
<comment type="cofactor">
    <cofactor evidence="1">
        <name>pyridoxal 5'-phosphate</name>
        <dbReference type="ChEBI" id="CHEBI:597326"/>
    </cofactor>
</comment>
<dbReference type="InterPro" id="IPR015424">
    <property type="entry name" value="PyrdxlP-dep_Trfase"/>
</dbReference>
<sequence length="408" mass="45597">MKLSQLAETMPAPAPLAIGNAIRERINKGEQIYNLTIGDFSPLLFPIPQLLEDAIIEAYQNKQTNYPAPEGNADLREQLSAFIRHFQNLYYTPAEILVASGGRPLIFAAYQTIVDRGDKVIYPVPSWNNHYYVQLSGAQGCAIETSADNNFMPTAEDIRPHLKDAVLLALCSPQNPTGACYTQEQMKAISDMIVKENSRRGDDEKKIYVLYDHIYNLLVQNSAKHTDPVSVCPAMKAYTIFTDAVSKNFAATGVRVGWGYGPQEIIGKMKTVLSHVGAWAPMAEQKALAVFFNDLSGVEEYLYNFKRKIARRLEDIYTGLMALKQEGLPVEVIAPQASIYLTVKVDIPGDIFNELLDEGIAVIPFSAFGARKADQWFRLSVGTCRLEDIAPILQKFRKLLMRKVEMVH</sequence>
<protein>
    <submittedName>
        <fullName evidence="7">Pyridoxal phosphate-dependent aminotransferase</fullName>
    </submittedName>
</protein>
<keyword evidence="8" id="KW-1185">Reference proteome</keyword>
<dbReference type="SUPFAM" id="SSF53383">
    <property type="entry name" value="PLP-dependent transferases"/>
    <property type="match status" value="1"/>
</dbReference>
<evidence type="ECO:0000256" key="3">
    <source>
        <dbReference type="ARBA" id="ARBA00022576"/>
    </source>
</evidence>
<dbReference type="InterPro" id="IPR004839">
    <property type="entry name" value="Aminotransferase_I/II_large"/>
</dbReference>
<gene>
    <name evidence="7" type="ORF">U0035_20105</name>
</gene>
<dbReference type="Pfam" id="PF00155">
    <property type="entry name" value="Aminotran_1_2"/>
    <property type="match status" value="1"/>
</dbReference>
<dbReference type="InterPro" id="IPR015421">
    <property type="entry name" value="PyrdxlP-dep_Trfase_major"/>
</dbReference>
<organism evidence="7 8">
    <name type="scientific">Niabella yanshanensis</name>
    <dbReference type="NCBI Taxonomy" id="577386"/>
    <lineage>
        <taxon>Bacteria</taxon>
        <taxon>Pseudomonadati</taxon>
        <taxon>Bacteroidota</taxon>
        <taxon>Chitinophagia</taxon>
        <taxon>Chitinophagales</taxon>
        <taxon>Chitinophagaceae</taxon>
        <taxon>Niabella</taxon>
    </lineage>
</organism>
<dbReference type="PANTHER" id="PTHR46383:SF1">
    <property type="entry name" value="ASPARTATE AMINOTRANSFERASE"/>
    <property type="match status" value="1"/>
</dbReference>
<evidence type="ECO:0000259" key="6">
    <source>
        <dbReference type="Pfam" id="PF00155"/>
    </source>
</evidence>
<name>A0ABZ0W3W9_9BACT</name>
<dbReference type="Proteomes" id="UP001325680">
    <property type="component" value="Chromosome"/>
</dbReference>
<feature type="domain" description="Aminotransferase class I/classII large" evidence="6">
    <location>
        <begin position="32"/>
        <end position="393"/>
    </location>
</feature>
<evidence type="ECO:0000313" key="8">
    <source>
        <dbReference type="Proteomes" id="UP001325680"/>
    </source>
</evidence>
<evidence type="ECO:0000256" key="1">
    <source>
        <dbReference type="ARBA" id="ARBA00001933"/>
    </source>
</evidence>
<dbReference type="InterPro" id="IPR015422">
    <property type="entry name" value="PyrdxlP-dep_Trfase_small"/>
</dbReference>
<dbReference type="CDD" id="cd00609">
    <property type="entry name" value="AAT_like"/>
    <property type="match status" value="1"/>
</dbReference>
<evidence type="ECO:0000256" key="5">
    <source>
        <dbReference type="ARBA" id="ARBA00022898"/>
    </source>
</evidence>
<dbReference type="Gene3D" id="3.40.640.10">
    <property type="entry name" value="Type I PLP-dependent aspartate aminotransferase-like (Major domain)"/>
    <property type="match status" value="1"/>
</dbReference>